<reference evidence="2 3" key="1">
    <citation type="submission" date="2019-02" db="EMBL/GenBank/DDBJ databases">
        <title>Genomic Encyclopedia of Type Strains, Phase IV (KMG-IV): sequencing the most valuable type-strain genomes for metagenomic binning, comparative biology and taxonomic classification.</title>
        <authorList>
            <person name="Goeker M."/>
        </authorList>
    </citation>
    <scope>NUCLEOTIDE SEQUENCE [LARGE SCALE GENOMIC DNA]</scope>
    <source>
        <strain evidence="2 3">DSM 28825</strain>
    </source>
</reference>
<sequence>MKYHEIKEIKHKLKRNTTPSEKLLWKHIRNRQLKGRKFLRQHAIIYDTDHDEYFFFVPDFYCIAEKLAIELDGKVHDFRKGKDANRDAILEDQDIRVIRIKNKELVNPTAVLDKIISSFRLEDDDPAFKRKSYQ</sequence>
<dbReference type="InterPro" id="IPR011335">
    <property type="entry name" value="Restrct_endonuc-II-like"/>
</dbReference>
<dbReference type="PANTHER" id="PTHR38590">
    <property type="entry name" value="BLL0828 PROTEIN"/>
    <property type="match status" value="1"/>
</dbReference>
<keyword evidence="2" id="KW-0378">Hydrolase</keyword>
<evidence type="ECO:0000259" key="1">
    <source>
        <dbReference type="Pfam" id="PF04480"/>
    </source>
</evidence>
<feature type="domain" description="DUF559" evidence="1">
    <location>
        <begin position="7"/>
        <end position="118"/>
    </location>
</feature>
<dbReference type="OrthoDB" id="9798754at2"/>
<protein>
    <submittedName>
        <fullName evidence="2">Very-short-patch-repair endonuclease</fullName>
    </submittedName>
</protein>
<dbReference type="AlphaFoldDB" id="A0A4Q7VJE5"/>
<dbReference type="EMBL" id="SHKN01000001">
    <property type="protein sequence ID" value="RZT96321.1"/>
    <property type="molecule type" value="Genomic_DNA"/>
</dbReference>
<gene>
    <name evidence="2" type="ORF">EV201_0959</name>
</gene>
<dbReference type="Pfam" id="PF04480">
    <property type="entry name" value="DUF559"/>
    <property type="match status" value="1"/>
</dbReference>
<proteinExistence type="predicted"/>
<dbReference type="RefSeq" id="WP_130306213.1">
    <property type="nucleotide sequence ID" value="NZ_SHKN01000001.1"/>
</dbReference>
<organism evidence="2 3">
    <name type="scientific">Ancylomarina subtilis</name>
    <dbReference type="NCBI Taxonomy" id="1639035"/>
    <lineage>
        <taxon>Bacteria</taxon>
        <taxon>Pseudomonadati</taxon>
        <taxon>Bacteroidota</taxon>
        <taxon>Bacteroidia</taxon>
        <taxon>Marinilabiliales</taxon>
        <taxon>Marinifilaceae</taxon>
        <taxon>Ancylomarina</taxon>
    </lineage>
</organism>
<evidence type="ECO:0000313" key="2">
    <source>
        <dbReference type="EMBL" id="RZT96321.1"/>
    </source>
</evidence>
<evidence type="ECO:0000313" key="3">
    <source>
        <dbReference type="Proteomes" id="UP000293562"/>
    </source>
</evidence>
<keyword evidence="2" id="KW-0540">Nuclease</keyword>
<comment type="caution">
    <text evidence="2">The sequence shown here is derived from an EMBL/GenBank/DDBJ whole genome shotgun (WGS) entry which is preliminary data.</text>
</comment>
<dbReference type="Gene3D" id="3.40.960.10">
    <property type="entry name" value="VSR Endonuclease"/>
    <property type="match status" value="1"/>
</dbReference>
<dbReference type="GO" id="GO:0004519">
    <property type="term" value="F:endonuclease activity"/>
    <property type="evidence" value="ECO:0007669"/>
    <property type="project" value="UniProtKB-KW"/>
</dbReference>
<dbReference type="CDD" id="cd01038">
    <property type="entry name" value="Endonuclease_DUF559"/>
    <property type="match status" value="1"/>
</dbReference>
<name>A0A4Q7VJE5_9BACT</name>
<keyword evidence="2" id="KW-0255">Endonuclease</keyword>
<dbReference type="InterPro" id="IPR007569">
    <property type="entry name" value="DUF559"/>
</dbReference>
<dbReference type="PANTHER" id="PTHR38590:SF1">
    <property type="entry name" value="BLL0828 PROTEIN"/>
    <property type="match status" value="1"/>
</dbReference>
<dbReference type="InterPro" id="IPR047216">
    <property type="entry name" value="Endonuclease_DUF559_bact"/>
</dbReference>
<keyword evidence="3" id="KW-1185">Reference proteome</keyword>
<dbReference type="Proteomes" id="UP000293562">
    <property type="component" value="Unassembled WGS sequence"/>
</dbReference>
<dbReference type="SUPFAM" id="SSF52980">
    <property type="entry name" value="Restriction endonuclease-like"/>
    <property type="match status" value="1"/>
</dbReference>
<accession>A0A4Q7VJE5</accession>